<dbReference type="InterPro" id="IPR025235">
    <property type="entry name" value="DUF4178"/>
</dbReference>
<proteinExistence type="predicted"/>
<dbReference type="AlphaFoldDB" id="A0A2M8LGJ0"/>
<dbReference type="Pfam" id="PF13785">
    <property type="entry name" value="DUF4178"/>
    <property type="match status" value="1"/>
</dbReference>
<dbReference type="Proteomes" id="UP000231436">
    <property type="component" value="Unassembled WGS sequence"/>
</dbReference>
<name>A0A2M8LGJ0_9BACT</name>
<comment type="caution">
    <text evidence="2">The sequence shown here is derived from an EMBL/GenBank/DDBJ whole genome shotgun (WGS) entry which is preliminary data.</text>
</comment>
<accession>A0A2M8LGJ0</accession>
<protein>
    <recommendedName>
        <fullName evidence="1">DUF4178 domain-containing protein</fullName>
    </recommendedName>
</protein>
<reference evidence="3" key="1">
    <citation type="submission" date="2017-09" db="EMBL/GenBank/DDBJ databases">
        <title>Depth-based differentiation of microbial function through sediment-hosted aquifers and enrichment of novel symbionts in the deep terrestrial subsurface.</title>
        <authorList>
            <person name="Probst A.J."/>
            <person name="Ladd B."/>
            <person name="Jarett J.K."/>
            <person name="Geller-Mcgrath D.E."/>
            <person name="Sieber C.M.K."/>
            <person name="Emerson J.B."/>
            <person name="Anantharaman K."/>
            <person name="Thomas B.C."/>
            <person name="Malmstrom R."/>
            <person name="Stieglmeier M."/>
            <person name="Klingl A."/>
            <person name="Woyke T."/>
            <person name="Ryan C.M."/>
            <person name="Banfield J.F."/>
        </authorList>
    </citation>
    <scope>NUCLEOTIDE SEQUENCE [LARGE SCALE GENOMIC DNA]</scope>
</reference>
<sequence length="147" mass="16618">MHVKDILKLELGSSISIFNEPFTYVGHAQIELDGGHTIRWLYDDEGRMLAVAPQEEELILFRELDEEVEPEDEMILLQGKEHEFSYEDAGNIIEIEGECPVDDEDRLMFSDYQAPGGGIVRLIENENTGESVGYVGVHVSDDDVTEM</sequence>
<evidence type="ECO:0000313" key="3">
    <source>
        <dbReference type="Proteomes" id="UP000231436"/>
    </source>
</evidence>
<dbReference type="EMBL" id="PFEU01000018">
    <property type="protein sequence ID" value="PJE76570.1"/>
    <property type="molecule type" value="Genomic_DNA"/>
</dbReference>
<evidence type="ECO:0000313" key="2">
    <source>
        <dbReference type="EMBL" id="PJE76570.1"/>
    </source>
</evidence>
<feature type="domain" description="DUF4178" evidence="1">
    <location>
        <begin position="31"/>
        <end position="139"/>
    </location>
</feature>
<evidence type="ECO:0000259" key="1">
    <source>
        <dbReference type="Pfam" id="PF13785"/>
    </source>
</evidence>
<gene>
    <name evidence="2" type="ORF">COV05_04345</name>
</gene>
<organism evidence="2 3">
    <name type="scientific">Candidatus Uhrbacteria bacterium CG10_big_fil_rev_8_21_14_0_10_48_16</name>
    <dbReference type="NCBI Taxonomy" id="1975038"/>
    <lineage>
        <taxon>Bacteria</taxon>
        <taxon>Candidatus Uhriibacteriota</taxon>
    </lineage>
</organism>